<keyword evidence="15" id="KW-1185">Reference proteome</keyword>
<dbReference type="GO" id="GO:0008270">
    <property type="term" value="F:zinc ion binding"/>
    <property type="evidence" value="ECO:0007669"/>
    <property type="project" value="UniProtKB-UniRule"/>
</dbReference>
<feature type="domain" description="C2H2-type" evidence="12">
    <location>
        <begin position="1317"/>
        <end position="1345"/>
    </location>
</feature>
<dbReference type="InterPro" id="IPR013087">
    <property type="entry name" value="Znf_C2H2_type"/>
</dbReference>
<feature type="domain" description="C2H2-type" evidence="12">
    <location>
        <begin position="514"/>
        <end position="542"/>
    </location>
</feature>
<dbReference type="OMA" id="HIVEHIR"/>
<evidence type="ECO:0000259" key="13">
    <source>
        <dbReference type="PROSITE" id="PS51915"/>
    </source>
</evidence>
<feature type="domain" description="C2H2-type" evidence="12">
    <location>
        <begin position="915"/>
        <end position="943"/>
    </location>
</feature>
<feature type="domain" description="ZAD" evidence="13">
    <location>
        <begin position="5"/>
        <end position="82"/>
    </location>
</feature>
<name>A0A0L0C1N9_LUCCU</name>
<feature type="compositionally biased region" description="Basic residues" evidence="11">
    <location>
        <begin position="1376"/>
        <end position="1389"/>
    </location>
</feature>
<dbReference type="SUPFAM" id="SSF57667">
    <property type="entry name" value="beta-beta-alpha zinc fingers"/>
    <property type="match status" value="12"/>
</dbReference>
<feature type="region of interest" description="Disordered" evidence="11">
    <location>
        <begin position="733"/>
        <end position="755"/>
    </location>
</feature>
<dbReference type="Gene3D" id="3.30.160.60">
    <property type="entry name" value="Classic Zinc Finger"/>
    <property type="match status" value="14"/>
</dbReference>
<feature type="binding site" evidence="10">
    <location>
        <position position="7"/>
    </location>
    <ligand>
        <name>Zn(2+)</name>
        <dbReference type="ChEBI" id="CHEBI:29105"/>
    </ligand>
</feature>
<evidence type="ECO:0000256" key="7">
    <source>
        <dbReference type="ARBA" id="ARBA00023163"/>
    </source>
</evidence>
<evidence type="ECO:0000256" key="3">
    <source>
        <dbReference type="ARBA" id="ARBA00022737"/>
    </source>
</evidence>
<evidence type="ECO:0000313" key="14">
    <source>
        <dbReference type="EMBL" id="KNC25334.1"/>
    </source>
</evidence>
<dbReference type="GO" id="GO:0005654">
    <property type="term" value="C:nucleoplasm"/>
    <property type="evidence" value="ECO:0007669"/>
    <property type="project" value="TreeGrafter"/>
</dbReference>
<evidence type="ECO:0000256" key="4">
    <source>
        <dbReference type="ARBA" id="ARBA00022771"/>
    </source>
</evidence>
<dbReference type="Pfam" id="PF00096">
    <property type="entry name" value="zf-C2H2"/>
    <property type="match status" value="6"/>
</dbReference>
<feature type="region of interest" description="Disordered" evidence="11">
    <location>
        <begin position="124"/>
        <end position="236"/>
    </location>
</feature>
<evidence type="ECO:0008006" key="16">
    <source>
        <dbReference type="Google" id="ProtNLM"/>
    </source>
</evidence>
<dbReference type="SUPFAM" id="SSF57716">
    <property type="entry name" value="Glucocorticoid receptor-like (DNA-binding domain)"/>
    <property type="match status" value="2"/>
</dbReference>
<dbReference type="Pfam" id="PF07776">
    <property type="entry name" value="zf-AD"/>
    <property type="match status" value="1"/>
</dbReference>
<feature type="domain" description="C2H2-type" evidence="12">
    <location>
        <begin position="486"/>
        <end position="513"/>
    </location>
</feature>
<keyword evidence="8" id="KW-0539">Nucleus</keyword>
<feature type="compositionally biased region" description="Basic and acidic residues" evidence="11">
    <location>
        <begin position="124"/>
        <end position="151"/>
    </location>
</feature>
<feature type="domain" description="C2H2-type" evidence="12">
    <location>
        <begin position="370"/>
        <end position="398"/>
    </location>
</feature>
<feature type="domain" description="C2H2-type" evidence="12">
    <location>
        <begin position="1446"/>
        <end position="1474"/>
    </location>
</feature>
<feature type="binding site" evidence="10">
    <location>
        <position position="58"/>
    </location>
    <ligand>
        <name>Zn(2+)</name>
        <dbReference type="ChEBI" id="CHEBI:29105"/>
    </ligand>
</feature>
<dbReference type="FunFam" id="3.30.160.60:FF:000110">
    <property type="entry name" value="Zinc finger protein-like"/>
    <property type="match status" value="1"/>
</dbReference>
<dbReference type="FunFam" id="3.30.160.60:FF:000145">
    <property type="entry name" value="Zinc finger protein 574"/>
    <property type="match status" value="1"/>
</dbReference>
<dbReference type="GO" id="GO:0001227">
    <property type="term" value="F:DNA-binding transcription repressor activity, RNA polymerase II-specific"/>
    <property type="evidence" value="ECO:0007669"/>
    <property type="project" value="TreeGrafter"/>
</dbReference>
<reference evidence="14 15" key="1">
    <citation type="journal article" date="2015" name="Nat. Commun.">
        <title>Lucilia cuprina genome unlocks parasitic fly biology to underpin future interventions.</title>
        <authorList>
            <person name="Anstead C.A."/>
            <person name="Korhonen P.K."/>
            <person name="Young N.D."/>
            <person name="Hall R.S."/>
            <person name="Jex A.R."/>
            <person name="Murali S.C."/>
            <person name="Hughes D.S."/>
            <person name="Lee S.F."/>
            <person name="Perry T."/>
            <person name="Stroehlein A.J."/>
            <person name="Ansell B.R."/>
            <person name="Breugelmans B."/>
            <person name="Hofmann A."/>
            <person name="Qu J."/>
            <person name="Dugan S."/>
            <person name="Lee S.L."/>
            <person name="Chao H."/>
            <person name="Dinh H."/>
            <person name="Han Y."/>
            <person name="Doddapaneni H.V."/>
            <person name="Worley K.C."/>
            <person name="Muzny D.M."/>
            <person name="Ioannidis P."/>
            <person name="Waterhouse R.M."/>
            <person name="Zdobnov E.M."/>
            <person name="James P.J."/>
            <person name="Bagnall N.H."/>
            <person name="Kotze A.C."/>
            <person name="Gibbs R.A."/>
            <person name="Richards S."/>
            <person name="Batterham P."/>
            <person name="Gasser R.B."/>
        </authorList>
    </citation>
    <scope>NUCLEOTIDE SEQUENCE [LARGE SCALE GENOMIC DNA]</scope>
    <source>
        <strain evidence="14 15">LS</strain>
        <tissue evidence="14">Full body</tissue>
    </source>
</reference>
<dbReference type="Proteomes" id="UP000037069">
    <property type="component" value="Unassembled WGS sequence"/>
</dbReference>
<dbReference type="InterPro" id="IPR012934">
    <property type="entry name" value="Znf_AD"/>
</dbReference>
<feature type="domain" description="C2H2-type" evidence="12">
    <location>
        <begin position="254"/>
        <end position="282"/>
    </location>
</feature>
<evidence type="ECO:0000256" key="8">
    <source>
        <dbReference type="ARBA" id="ARBA00023242"/>
    </source>
</evidence>
<evidence type="ECO:0000256" key="1">
    <source>
        <dbReference type="ARBA" id="ARBA00004123"/>
    </source>
</evidence>
<comment type="caution">
    <text evidence="14">The sequence shown here is derived from an EMBL/GenBank/DDBJ whole genome shotgun (WGS) entry which is preliminary data.</text>
</comment>
<dbReference type="Gene3D" id="3.40.1800.20">
    <property type="match status" value="3"/>
</dbReference>
<dbReference type="Pfam" id="PF13894">
    <property type="entry name" value="zf-C2H2_4"/>
    <property type="match status" value="1"/>
</dbReference>
<feature type="compositionally biased region" description="Basic residues" evidence="11">
    <location>
        <begin position="738"/>
        <end position="751"/>
    </location>
</feature>
<feature type="domain" description="C2H2-type" evidence="12">
    <location>
        <begin position="1502"/>
        <end position="1530"/>
    </location>
</feature>
<feature type="domain" description="C2H2-type" evidence="12">
    <location>
        <begin position="825"/>
        <end position="854"/>
    </location>
</feature>
<feature type="domain" description="C2H2-type" evidence="12">
    <location>
        <begin position="310"/>
        <end position="338"/>
    </location>
</feature>
<feature type="compositionally biased region" description="Basic and acidic residues" evidence="11">
    <location>
        <begin position="187"/>
        <end position="205"/>
    </location>
</feature>
<keyword evidence="6" id="KW-0805">Transcription regulation</keyword>
<evidence type="ECO:0000256" key="9">
    <source>
        <dbReference type="PROSITE-ProRule" id="PRU00042"/>
    </source>
</evidence>
<dbReference type="GO" id="GO:0000978">
    <property type="term" value="F:RNA polymerase II cis-regulatory region sequence-specific DNA binding"/>
    <property type="evidence" value="ECO:0007669"/>
    <property type="project" value="TreeGrafter"/>
</dbReference>
<feature type="domain" description="C2H2-type" evidence="12">
    <location>
        <begin position="942"/>
        <end position="969"/>
    </location>
</feature>
<keyword evidence="4 9" id="KW-0863">Zinc-finger</keyword>
<feature type="binding site" evidence="10">
    <location>
        <position position="1158"/>
    </location>
    <ligand>
        <name>Zn(2+)</name>
        <dbReference type="ChEBI" id="CHEBI:29105"/>
    </ligand>
</feature>
<feature type="compositionally biased region" description="Basic and acidic residues" evidence="11">
    <location>
        <begin position="162"/>
        <end position="174"/>
    </location>
</feature>
<dbReference type="SMART" id="SM00868">
    <property type="entry name" value="zf-AD"/>
    <property type="match status" value="3"/>
</dbReference>
<feature type="domain" description="ZAD" evidence="13">
    <location>
        <begin position="1108"/>
        <end position="1185"/>
    </location>
</feature>
<gene>
    <name evidence="14" type="ORF">FF38_13712</name>
</gene>
<dbReference type="Pfam" id="PF13912">
    <property type="entry name" value="zf-C2H2_6"/>
    <property type="match status" value="5"/>
</dbReference>
<feature type="domain" description="C2H2-type" evidence="12">
    <location>
        <begin position="1002"/>
        <end position="1030"/>
    </location>
</feature>
<evidence type="ECO:0000313" key="15">
    <source>
        <dbReference type="Proteomes" id="UP000037069"/>
    </source>
</evidence>
<dbReference type="PROSITE" id="PS51915">
    <property type="entry name" value="ZAD"/>
    <property type="match status" value="2"/>
</dbReference>
<feature type="domain" description="C2H2-type" evidence="12">
    <location>
        <begin position="855"/>
        <end position="883"/>
    </location>
</feature>
<evidence type="ECO:0000256" key="5">
    <source>
        <dbReference type="ARBA" id="ARBA00022833"/>
    </source>
</evidence>
<feature type="domain" description="C2H2-type" evidence="12">
    <location>
        <begin position="457"/>
        <end position="485"/>
    </location>
</feature>
<feature type="domain" description="C2H2-type" evidence="12">
    <location>
        <begin position="427"/>
        <end position="456"/>
    </location>
</feature>
<feature type="region of interest" description="Disordered" evidence="11">
    <location>
        <begin position="1372"/>
        <end position="1391"/>
    </location>
</feature>
<evidence type="ECO:0000256" key="2">
    <source>
        <dbReference type="ARBA" id="ARBA00022723"/>
    </source>
</evidence>
<feature type="binding site" evidence="10">
    <location>
        <position position="1110"/>
    </location>
    <ligand>
        <name>Zn(2+)</name>
        <dbReference type="ChEBI" id="CHEBI:29105"/>
    </ligand>
</feature>
<evidence type="ECO:0000256" key="6">
    <source>
        <dbReference type="ARBA" id="ARBA00023015"/>
    </source>
</evidence>
<feature type="binding site" evidence="10">
    <location>
        <position position="1161"/>
    </location>
    <ligand>
        <name>Zn(2+)</name>
        <dbReference type="ChEBI" id="CHEBI:29105"/>
    </ligand>
</feature>
<protein>
    <recommendedName>
        <fullName evidence="16">Transcription factor grauzone</fullName>
    </recommendedName>
</protein>
<feature type="domain" description="C2H2-type" evidence="12">
    <location>
        <begin position="972"/>
        <end position="1000"/>
    </location>
</feature>
<feature type="domain" description="C2H2-type" evidence="12">
    <location>
        <begin position="1261"/>
        <end position="1289"/>
    </location>
</feature>
<accession>A0A0L0C1N9</accession>
<dbReference type="EMBL" id="JRES01001123">
    <property type="protein sequence ID" value="KNC25334.1"/>
    <property type="molecule type" value="Genomic_DNA"/>
</dbReference>
<feature type="domain" description="C2H2-type" evidence="12">
    <location>
        <begin position="799"/>
        <end position="827"/>
    </location>
</feature>
<dbReference type="PROSITE" id="PS00028">
    <property type="entry name" value="ZINC_FINGER_C2H2_1"/>
    <property type="match status" value="17"/>
</dbReference>
<dbReference type="SMART" id="SM00355">
    <property type="entry name" value="ZnF_C2H2"/>
    <property type="match status" value="25"/>
</dbReference>
<feature type="domain" description="C2H2-type" evidence="12">
    <location>
        <begin position="1031"/>
        <end position="1058"/>
    </location>
</feature>
<feature type="binding site" evidence="10">
    <location>
        <position position="1113"/>
    </location>
    <ligand>
        <name>Zn(2+)</name>
        <dbReference type="ChEBI" id="CHEBI:29105"/>
    </ligand>
</feature>
<dbReference type="OrthoDB" id="8117402at2759"/>
<feature type="binding site" evidence="10">
    <location>
        <position position="10"/>
    </location>
    <ligand>
        <name>Zn(2+)</name>
        <dbReference type="ChEBI" id="CHEBI:29105"/>
    </ligand>
</feature>
<feature type="compositionally biased region" description="Basic residues" evidence="11">
    <location>
        <begin position="152"/>
        <end position="161"/>
    </location>
</feature>
<dbReference type="PANTHER" id="PTHR24399">
    <property type="entry name" value="ZINC FINGER AND BTB DOMAIN-CONTAINING"/>
    <property type="match status" value="1"/>
</dbReference>
<dbReference type="InterPro" id="IPR036236">
    <property type="entry name" value="Znf_C2H2_sf"/>
</dbReference>
<organism evidence="14 15">
    <name type="scientific">Lucilia cuprina</name>
    <name type="common">Green bottle fly</name>
    <name type="synonym">Australian sheep blowfly</name>
    <dbReference type="NCBI Taxonomy" id="7375"/>
    <lineage>
        <taxon>Eukaryota</taxon>
        <taxon>Metazoa</taxon>
        <taxon>Ecdysozoa</taxon>
        <taxon>Arthropoda</taxon>
        <taxon>Hexapoda</taxon>
        <taxon>Insecta</taxon>
        <taxon>Pterygota</taxon>
        <taxon>Neoptera</taxon>
        <taxon>Endopterygota</taxon>
        <taxon>Diptera</taxon>
        <taxon>Brachycera</taxon>
        <taxon>Muscomorpha</taxon>
        <taxon>Oestroidea</taxon>
        <taxon>Calliphoridae</taxon>
        <taxon>Luciliinae</taxon>
        <taxon>Lucilia</taxon>
    </lineage>
</organism>
<sequence length="1591" mass="186114">MSLDTLCRLCVCPFHDCKQLFDENGQCNEAYDIATKYFDPMLLNSEQELNSAVICLECWQHISDFYNFQQTVYTAQSKLEDVKQIVPLIKLEEELIEETPIDSGELQNDVLLNDEELKDEDRISDVEDTYDVRDDNPFSSDDERPLLESIRKVSKKKTKRNKKEESEDNTDKSKTPPKKKEKRIKKENKSKTKSKAGDSEIKAEEASEDPNDSANNNEQSGSQNENSTSTDKISYNKQRTLENDAYIAAWRSELECEICHASFSNYTLLRKHFVQEHPGEKFYVLCCQRKFTHRFHIVEHIRLHMDPNAFKCEICGRCSTNSRNLTKHIRELHTEEGKLRPFECNVCHKSFINKTVLRIHMETHETNLTHMCRECGKGFPSEQRRNLHEKSVHNADRICDQCGKTLHGPYALKKHLLEHAGVQKRKWPCDICGAELHSHSSLKRHKLITHHDGSTVYVCSECGKVATTEMALRSHKKNVHQTERKFKCTICEKSFKFAIVLREHMATHTGEDLYQCPHCTKTFKTNANMHHHRKKAHPKEWAEARMNKPQSTKAISNSVKKIKHVIINLPLRVCRHVKCHLGAFQDDCQHLIDDTGQCNDAYDIASKYFDPMLLISDQENSSPIICAICWRHIQDFYYFQQTVFEAHAKLEDVKEIALDVKVELEQIDDKQPKADGSSSEKYVKHELDDNRIESFDIEEDNVFSSDDERPLMRSSNLVKEKCSAKQNSKEIVSLNKSKTPKKHDKRRKKKKLETTEKQLKRKTSTLLDEDDACNISEKTDAQQKTLENDAFIAAWRSELECVKCNATFANFTLLRKHFLKDHLEEKCYIICCDRKFSSRYHIVEHIRLHMDPNAYRCDVCGRCSTNSRNLAKHIKELHSEEGERRGLECPTCLKILANKNSLRVHLETHETNLNYICRECGKGFPSEQKRTLHERYVHNASLICDQCGKTLHNHYAMKQHLLQHAGVQKRKWPCDLCSVELNSRSGLKRHKQLIHQDGSTVYVCSECGKVASSEIALLTHKRNVHISGRKHKCTLCEKAFKFPRVLREHMATHTGEDLYKCPHCERTFKTNANMHHHRNIVQFIKVEFFSSYKHLLFNTLFVIMNQTALCRLCIRLYNEFINLFNDNGESNEAYDIAVKYFDPMLLKPQHEHDTTLICIVCWSHINNFHNFQNSVLNAQVQLENNIEHIPMIKLEDEAWMDQITIVDNENNTLTNTTHSYVYGKENENQELASSSRHNECKPNMDKTQEYEMLIKKWKGVLECEICHYKFNNFSDLRQHFQQQHPRDKLYIKCCKRKFYNRYDMVEHIRVHLNQNTYQCNICNKTFSCNRNLNRHIRQVHIEKVQQVFELINNTNKSEKYHPPMGLLKAEEENKTNNKKPFTRSTKVPRGKINITPQTDEKIAGNLEVKKTRRHHQDLKYFQLKISSNKKTPLEYDTQIAELKSVLECPVCQRNFPYYTTLREHFQTDHAETKFHIMCCQRKFGNSYQIYEHFQLHNNPNAFRCEICEHTFSRSASLTRHIRELHMQNVQWSCDHCGVSFKSCSVLGRHKKRCLGKICKKLQPQHKVECLNVTDNYVGATFSNYTLLQIAP</sequence>
<comment type="subcellular location">
    <subcellularLocation>
        <location evidence="1">Nucleus</location>
    </subcellularLocation>
</comment>
<feature type="compositionally biased region" description="Low complexity" evidence="11">
    <location>
        <begin position="213"/>
        <end position="230"/>
    </location>
</feature>
<evidence type="ECO:0000259" key="12">
    <source>
        <dbReference type="PROSITE" id="PS50157"/>
    </source>
</evidence>
<keyword evidence="2 10" id="KW-0479">Metal-binding</keyword>
<evidence type="ECO:0000256" key="10">
    <source>
        <dbReference type="PROSITE-ProRule" id="PRU01263"/>
    </source>
</evidence>
<keyword evidence="7" id="KW-0804">Transcription</keyword>
<proteinExistence type="predicted"/>
<feature type="domain" description="C2H2-type" evidence="12">
    <location>
        <begin position="397"/>
        <end position="424"/>
    </location>
</feature>
<keyword evidence="5 10" id="KW-0862">Zinc</keyword>
<evidence type="ECO:0000256" key="11">
    <source>
        <dbReference type="SAM" id="MobiDB-lite"/>
    </source>
</evidence>
<dbReference type="PANTHER" id="PTHR24399:SF23">
    <property type="entry name" value="C2H2-TYPE DOMAIN-CONTAINING PROTEIN"/>
    <property type="match status" value="1"/>
</dbReference>
<feature type="domain" description="C2H2-type" evidence="12">
    <location>
        <begin position="1059"/>
        <end position="1080"/>
    </location>
</feature>
<keyword evidence="3" id="KW-0677">Repeat</keyword>
<feature type="domain" description="C2H2-type" evidence="12">
    <location>
        <begin position="342"/>
        <end position="364"/>
    </location>
</feature>
<dbReference type="PROSITE" id="PS50157">
    <property type="entry name" value="ZINC_FINGER_C2H2_2"/>
    <property type="match status" value="22"/>
</dbReference>
<feature type="compositionally biased region" description="Basic residues" evidence="11">
    <location>
        <begin position="175"/>
        <end position="186"/>
    </location>
</feature>
<feature type="binding site" evidence="10">
    <location>
        <position position="55"/>
    </location>
    <ligand>
        <name>Zn(2+)</name>
        <dbReference type="ChEBI" id="CHEBI:29105"/>
    </ligand>
</feature>